<comment type="caution">
    <text evidence="2">The sequence shown here is derived from an EMBL/GenBank/DDBJ whole genome shotgun (WGS) entry which is preliminary data.</text>
</comment>
<dbReference type="Proteomes" id="UP000704712">
    <property type="component" value="Unassembled WGS sequence"/>
</dbReference>
<proteinExistence type="predicted"/>
<dbReference type="AlphaFoldDB" id="A0A833SMR8"/>
<dbReference type="EMBL" id="JAACNO010001866">
    <property type="protein sequence ID" value="KAF4137073.1"/>
    <property type="molecule type" value="Genomic_DNA"/>
</dbReference>
<evidence type="ECO:0000313" key="9">
    <source>
        <dbReference type="Proteomes" id="UP000602510"/>
    </source>
</evidence>
<sequence>MAPGGPTRPAADHARRHQAYPMNDIRHSPILGGTRTPGVPSTIAVASVPGLLQAMIQEQRQQPNQENGQRQ</sequence>
<name>A0A833SMR8_PHYIN</name>
<dbReference type="EMBL" id="JAACNO010001020">
    <property type="protein sequence ID" value="KAF4143397.1"/>
    <property type="molecule type" value="Genomic_DNA"/>
</dbReference>
<dbReference type="Proteomes" id="UP000602510">
    <property type="component" value="Unassembled WGS sequence"/>
</dbReference>
<accession>A0A833SMR8</accession>
<evidence type="ECO:0000313" key="4">
    <source>
        <dbReference type="EMBL" id="KAF4137073.1"/>
    </source>
</evidence>
<evidence type="ECO:0000313" key="2">
    <source>
        <dbReference type="EMBL" id="KAF4035529.1"/>
    </source>
</evidence>
<protein>
    <submittedName>
        <fullName evidence="2">Uncharacterized protein</fullName>
    </submittedName>
</protein>
<dbReference type="EMBL" id="JAACNO010000182">
    <property type="protein sequence ID" value="KAF4149314.1"/>
    <property type="molecule type" value="Genomic_DNA"/>
</dbReference>
<reference evidence="2" key="1">
    <citation type="submission" date="2020-04" db="EMBL/GenBank/DDBJ databases">
        <title>Hybrid Assembly of Korean Phytophthora infestans isolates.</title>
        <authorList>
            <person name="Prokchorchik M."/>
            <person name="Lee Y."/>
            <person name="Seo J."/>
            <person name="Cho J.-H."/>
            <person name="Park Y.-E."/>
            <person name="Jang D.-C."/>
            <person name="Im J.-S."/>
            <person name="Choi J.-G."/>
            <person name="Park H.-J."/>
            <person name="Lee G.-B."/>
            <person name="Lee Y.-G."/>
            <person name="Hong S.-Y."/>
            <person name="Cho K."/>
            <person name="Sohn K.H."/>
        </authorList>
    </citation>
    <scope>NUCLEOTIDE SEQUENCE</scope>
    <source>
        <strain evidence="2">KR_1_A1</strain>
        <strain evidence="3">KR_2_A2</strain>
    </source>
</reference>
<evidence type="ECO:0000313" key="5">
    <source>
        <dbReference type="EMBL" id="KAF4137077.1"/>
    </source>
</evidence>
<evidence type="ECO:0000313" key="3">
    <source>
        <dbReference type="EMBL" id="KAF4135171.1"/>
    </source>
</evidence>
<dbReference type="EMBL" id="JAACNO010001866">
    <property type="protein sequence ID" value="KAF4137077.1"/>
    <property type="molecule type" value="Genomic_DNA"/>
</dbReference>
<evidence type="ECO:0000313" key="6">
    <source>
        <dbReference type="EMBL" id="KAF4143394.1"/>
    </source>
</evidence>
<evidence type="ECO:0000256" key="1">
    <source>
        <dbReference type="SAM" id="MobiDB-lite"/>
    </source>
</evidence>
<gene>
    <name evidence="2" type="ORF">GN244_ATG12431</name>
    <name evidence="8" type="ORF">GN958_ATG01451</name>
    <name evidence="6" type="ORF">GN958_ATG07411</name>
    <name evidence="7" type="ORF">GN958_ATG07414</name>
    <name evidence="4" type="ORF">GN958_ATG13719</name>
    <name evidence="5" type="ORF">GN958_ATG13723</name>
    <name evidence="3" type="ORF">GN958_ATG15665</name>
</gene>
<dbReference type="EMBL" id="JAACNO010002201">
    <property type="protein sequence ID" value="KAF4135171.1"/>
    <property type="molecule type" value="Genomic_DNA"/>
</dbReference>
<feature type="region of interest" description="Disordered" evidence="1">
    <location>
        <begin position="1"/>
        <end position="32"/>
    </location>
</feature>
<dbReference type="EMBL" id="JAACNO010001020">
    <property type="protein sequence ID" value="KAF4143394.1"/>
    <property type="molecule type" value="Genomic_DNA"/>
</dbReference>
<keyword evidence="9" id="KW-1185">Reference proteome</keyword>
<dbReference type="EMBL" id="WSZM01000308">
    <property type="protein sequence ID" value="KAF4035529.1"/>
    <property type="molecule type" value="Genomic_DNA"/>
</dbReference>
<evidence type="ECO:0000313" key="7">
    <source>
        <dbReference type="EMBL" id="KAF4143397.1"/>
    </source>
</evidence>
<evidence type="ECO:0000313" key="8">
    <source>
        <dbReference type="EMBL" id="KAF4149314.1"/>
    </source>
</evidence>
<organism evidence="2 9">
    <name type="scientific">Phytophthora infestans</name>
    <name type="common">Potato late blight agent</name>
    <name type="synonym">Botrytis infestans</name>
    <dbReference type="NCBI Taxonomy" id="4787"/>
    <lineage>
        <taxon>Eukaryota</taxon>
        <taxon>Sar</taxon>
        <taxon>Stramenopiles</taxon>
        <taxon>Oomycota</taxon>
        <taxon>Peronosporomycetes</taxon>
        <taxon>Peronosporales</taxon>
        <taxon>Peronosporaceae</taxon>
        <taxon>Phytophthora</taxon>
    </lineage>
</organism>